<sequence length="29" mass="3460">MIEYHQPTFSARSAFLYPKPNIHLKMLLL</sequence>
<protein>
    <submittedName>
        <fullName evidence="1">Uncharacterized protein</fullName>
    </submittedName>
</protein>
<evidence type="ECO:0000313" key="1">
    <source>
        <dbReference type="EMBL" id="DAE14549.1"/>
    </source>
</evidence>
<organism evidence="1">
    <name type="scientific">Inoviridae sp. ctsTh7</name>
    <dbReference type="NCBI Taxonomy" id="2825785"/>
    <lineage>
        <taxon>Viruses</taxon>
        <taxon>Monodnaviria</taxon>
        <taxon>Loebvirae</taxon>
        <taxon>Hofneiviricota</taxon>
        <taxon>Faserviricetes</taxon>
        <taxon>Tubulavirales</taxon>
        <taxon>Inoviridae</taxon>
    </lineage>
</organism>
<proteinExistence type="predicted"/>
<reference evidence="1" key="1">
    <citation type="journal article" date="2021" name="Proc. Natl. Acad. Sci. U.S.A.">
        <title>A Catalog of Tens of Thousands of Viruses from Human Metagenomes Reveals Hidden Associations with Chronic Diseases.</title>
        <authorList>
            <person name="Tisza M.J."/>
            <person name="Buck C.B."/>
        </authorList>
    </citation>
    <scope>NUCLEOTIDE SEQUENCE</scope>
    <source>
        <strain evidence="1">CtsTh7</strain>
    </source>
</reference>
<accession>A0A8S5Q753</accession>
<dbReference type="EMBL" id="BK015585">
    <property type="protein sequence ID" value="DAE14549.1"/>
    <property type="molecule type" value="Genomic_DNA"/>
</dbReference>
<name>A0A8S5Q753_9VIRU</name>